<name>A0AAV0K0X5_9ROSI</name>
<accession>A0AAV0K0X5</accession>
<dbReference type="EMBL" id="CAMGYJ010000005">
    <property type="protein sequence ID" value="CAI0415337.1"/>
    <property type="molecule type" value="Genomic_DNA"/>
</dbReference>
<comment type="caution">
    <text evidence="2">The sequence shown here is derived from an EMBL/GenBank/DDBJ whole genome shotgun (WGS) entry which is preliminary data.</text>
</comment>
<keyword evidence="3" id="KW-1185">Reference proteome</keyword>
<reference evidence="2" key="1">
    <citation type="submission" date="2022-08" db="EMBL/GenBank/DDBJ databases">
        <authorList>
            <person name="Gutierrez-Valencia J."/>
        </authorList>
    </citation>
    <scope>NUCLEOTIDE SEQUENCE</scope>
</reference>
<feature type="region of interest" description="Disordered" evidence="1">
    <location>
        <begin position="1"/>
        <end position="23"/>
    </location>
</feature>
<dbReference type="AlphaFoldDB" id="A0AAV0K0X5"/>
<dbReference type="Proteomes" id="UP001154282">
    <property type="component" value="Unassembled WGS sequence"/>
</dbReference>
<evidence type="ECO:0000313" key="3">
    <source>
        <dbReference type="Proteomes" id="UP001154282"/>
    </source>
</evidence>
<protein>
    <submittedName>
        <fullName evidence="2">Uncharacterized protein</fullName>
    </submittedName>
</protein>
<sequence>MRESGRLNTGSLPFSPQPDSRTSESCLSLIQLGTVPKLRLLKDRSIDTNEGRPAMPGNWPENPLLDRLRYQSFCRVEMEGGIPPESRLELRERRASDFSPAMLAGSFPESWLWSSERSCRFCRVNRDSGSWPVKRLYERSRKVRFRNAVGIWPEMKLWLRSIDCRIGRRDDFGTRTAPVREFRANPSSWRLGRSQMDGGIEPLRRFPARETDARRVSRPMLGGMAPASEESSMIN</sequence>
<evidence type="ECO:0000256" key="1">
    <source>
        <dbReference type="SAM" id="MobiDB-lite"/>
    </source>
</evidence>
<gene>
    <name evidence="2" type="ORF">LITE_LOCUS16595</name>
</gene>
<organism evidence="2 3">
    <name type="scientific">Linum tenue</name>
    <dbReference type="NCBI Taxonomy" id="586396"/>
    <lineage>
        <taxon>Eukaryota</taxon>
        <taxon>Viridiplantae</taxon>
        <taxon>Streptophyta</taxon>
        <taxon>Embryophyta</taxon>
        <taxon>Tracheophyta</taxon>
        <taxon>Spermatophyta</taxon>
        <taxon>Magnoliopsida</taxon>
        <taxon>eudicotyledons</taxon>
        <taxon>Gunneridae</taxon>
        <taxon>Pentapetalae</taxon>
        <taxon>rosids</taxon>
        <taxon>fabids</taxon>
        <taxon>Malpighiales</taxon>
        <taxon>Linaceae</taxon>
        <taxon>Linum</taxon>
    </lineage>
</organism>
<evidence type="ECO:0000313" key="2">
    <source>
        <dbReference type="EMBL" id="CAI0415337.1"/>
    </source>
</evidence>
<proteinExistence type="predicted"/>